<gene>
    <name evidence="1" type="primary">polC_2</name>
    <name evidence="1" type="ORF">CM83_101721</name>
</gene>
<accession>A0A0A9W0Y4</accession>
<organism evidence="1">
    <name type="scientific">Lygus hesperus</name>
    <name type="common">Western plant bug</name>
    <dbReference type="NCBI Taxonomy" id="30085"/>
    <lineage>
        <taxon>Eukaryota</taxon>
        <taxon>Metazoa</taxon>
        <taxon>Ecdysozoa</taxon>
        <taxon>Arthropoda</taxon>
        <taxon>Hexapoda</taxon>
        <taxon>Insecta</taxon>
        <taxon>Pterygota</taxon>
        <taxon>Neoptera</taxon>
        <taxon>Paraneoptera</taxon>
        <taxon>Hemiptera</taxon>
        <taxon>Heteroptera</taxon>
        <taxon>Panheteroptera</taxon>
        <taxon>Cimicomorpha</taxon>
        <taxon>Miridae</taxon>
        <taxon>Mirini</taxon>
        <taxon>Lygus</taxon>
    </lineage>
</organism>
<proteinExistence type="predicted"/>
<sequence length="114" mass="12972">MSMTPKTPSHIAAQYNARYMKKVIATAVYGIATQVEGGVTPQLRTTFRQLIQRLHMQETDQSPKSGSMRAISPTHYFLNLLMLANERGWRFEQVNLDALDITDFTIYVPVHSTQ</sequence>
<protein>
    <submittedName>
        <fullName evidence="1">DNA polymerase III polC-type</fullName>
    </submittedName>
</protein>
<evidence type="ECO:0000313" key="1">
    <source>
        <dbReference type="EMBL" id="JAG01076.1"/>
    </source>
</evidence>
<name>A0A0A9W0Y4_LYGHE</name>
<dbReference type="EMBL" id="GBHO01042528">
    <property type="protein sequence ID" value="JAG01076.1"/>
    <property type="molecule type" value="Transcribed_RNA"/>
</dbReference>
<dbReference type="AlphaFoldDB" id="A0A0A9W0Y4"/>
<reference evidence="1" key="2">
    <citation type="submission" date="2014-07" db="EMBL/GenBank/DDBJ databases">
        <authorList>
            <person name="Hull J."/>
        </authorList>
    </citation>
    <scope>NUCLEOTIDE SEQUENCE</scope>
</reference>
<reference evidence="1" key="1">
    <citation type="journal article" date="2014" name="PLoS ONE">
        <title>Transcriptome-Based Identification of ABC Transporters in the Western Tarnished Plant Bug Lygus hesperus.</title>
        <authorList>
            <person name="Hull J.J."/>
            <person name="Chaney K."/>
            <person name="Geib S.M."/>
            <person name="Fabrick J.A."/>
            <person name="Brent C.S."/>
            <person name="Walsh D."/>
            <person name="Lavine L.C."/>
        </authorList>
    </citation>
    <scope>NUCLEOTIDE SEQUENCE</scope>
</reference>